<dbReference type="PANTHER" id="PTHR32379:SF1">
    <property type="entry name" value="GUANIDINOACETATE N-METHYLTRANSFERASE"/>
    <property type="match status" value="1"/>
</dbReference>
<keyword evidence="11" id="KW-1185">Reference proteome</keyword>
<dbReference type="GO" id="GO:0005737">
    <property type="term" value="C:cytoplasm"/>
    <property type="evidence" value="ECO:0007669"/>
    <property type="project" value="TreeGrafter"/>
</dbReference>
<dbReference type="PANTHER" id="PTHR32379">
    <property type="entry name" value="GUANIDINOACETATE N-METHYLTRANSFERASE"/>
    <property type="match status" value="1"/>
</dbReference>
<dbReference type="InterPro" id="IPR026480">
    <property type="entry name" value="RMT2_dom"/>
</dbReference>
<reference evidence="10" key="1">
    <citation type="submission" date="2023-06" db="EMBL/GenBank/DDBJ databases">
        <title>Reference genome for the Northern bat (Eptesicus nilssonii), a most northern bat species.</title>
        <authorList>
            <person name="Laine V.N."/>
            <person name="Pulliainen A.T."/>
            <person name="Lilley T.M."/>
        </authorList>
    </citation>
    <scope>NUCLEOTIDE SEQUENCE</scope>
    <source>
        <strain evidence="10">BLF_Eptnil</strain>
        <tissue evidence="10">Kidney</tissue>
    </source>
</reference>
<gene>
    <name evidence="10" type="ORF">QTO34_015729</name>
</gene>
<dbReference type="GO" id="GO:0030731">
    <property type="term" value="F:guanidinoacetate N-methyltransferase activity"/>
    <property type="evidence" value="ECO:0007669"/>
    <property type="project" value="UniProtKB-EC"/>
</dbReference>
<evidence type="ECO:0000256" key="8">
    <source>
        <dbReference type="SAM" id="MobiDB-lite"/>
    </source>
</evidence>
<evidence type="ECO:0000256" key="1">
    <source>
        <dbReference type="ARBA" id="ARBA00004820"/>
    </source>
</evidence>
<evidence type="ECO:0000256" key="7">
    <source>
        <dbReference type="ARBA" id="ARBA00074691"/>
    </source>
</evidence>
<comment type="function">
    <text evidence="6">Converts guanidinoacetate to creatine, using S-adenosylmethionine as the methyl donor. Important in nervous system development.</text>
</comment>
<feature type="region of interest" description="Disordered" evidence="8">
    <location>
        <begin position="67"/>
        <end position="110"/>
    </location>
</feature>
<dbReference type="InterPro" id="IPR029063">
    <property type="entry name" value="SAM-dependent_MTases_sf"/>
</dbReference>
<keyword evidence="4" id="KW-0808">Transferase</keyword>
<keyword evidence="3" id="KW-0489">Methyltransferase</keyword>
<dbReference type="SUPFAM" id="SSF53335">
    <property type="entry name" value="S-adenosyl-L-methionine-dependent methyltransferases"/>
    <property type="match status" value="1"/>
</dbReference>
<dbReference type="InterPro" id="IPR051038">
    <property type="entry name" value="RMT2/GAMT_Mtase"/>
</dbReference>
<dbReference type="EC" id="2.1.1.2" evidence="2"/>
<accession>A0AA40LRF9</accession>
<name>A0AA40LRF9_CNENI</name>
<evidence type="ECO:0000256" key="2">
    <source>
        <dbReference type="ARBA" id="ARBA00012887"/>
    </source>
</evidence>
<feature type="region of interest" description="Disordered" evidence="8">
    <location>
        <begin position="32"/>
        <end position="54"/>
    </location>
</feature>
<dbReference type="GO" id="GO:0032259">
    <property type="term" value="P:methylation"/>
    <property type="evidence" value="ECO:0007669"/>
    <property type="project" value="UniProtKB-KW"/>
</dbReference>
<evidence type="ECO:0000256" key="5">
    <source>
        <dbReference type="ARBA" id="ARBA00022691"/>
    </source>
</evidence>
<organism evidence="10 11">
    <name type="scientific">Cnephaeus nilssonii</name>
    <name type="common">Northern bat</name>
    <name type="synonym">Eptesicus nilssonii</name>
    <dbReference type="NCBI Taxonomy" id="3371016"/>
    <lineage>
        <taxon>Eukaryota</taxon>
        <taxon>Metazoa</taxon>
        <taxon>Chordata</taxon>
        <taxon>Craniata</taxon>
        <taxon>Vertebrata</taxon>
        <taxon>Euteleostomi</taxon>
        <taxon>Mammalia</taxon>
        <taxon>Eutheria</taxon>
        <taxon>Laurasiatheria</taxon>
        <taxon>Chiroptera</taxon>
        <taxon>Yangochiroptera</taxon>
        <taxon>Vespertilionidae</taxon>
        <taxon>Cnephaeus</taxon>
    </lineage>
</organism>
<evidence type="ECO:0000259" key="9">
    <source>
        <dbReference type="PROSITE" id="PS51559"/>
    </source>
</evidence>
<evidence type="ECO:0000256" key="3">
    <source>
        <dbReference type="ARBA" id="ARBA00022603"/>
    </source>
</evidence>
<dbReference type="GO" id="GO:0005634">
    <property type="term" value="C:nucleus"/>
    <property type="evidence" value="ECO:0007669"/>
    <property type="project" value="TreeGrafter"/>
</dbReference>
<dbReference type="CDD" id="cd02440">
    <property type="entry name" value="AdoMet_MTases"/>
    <property type="match status" value="1"/>
</dbReference>
<evidence type="ECO:0000256" key="4">
    <source>
        <dbReference type="ARBA" id="ARBA00022679"/>
    </source>
</evidence>
<dbReference type="GO" id="GO:0006601">
    <property type="term" value="P:creatine biosynthetic process"/>
    <property type="evidence" value="ECO:0007669"/>
    <property type="project" value="TreeGrafter"/>
</dbReference>
<sequence>MRKLRQESEKARLQTLRALSCCAQFASRRWRFSEEQGVRRGPTHVEPSSASQPLEATGVFVQSAHGFRAGPHHATPPDTPPPVMATPPGPEGPARTNPSPRLGSSQDCSSACNMSAPAATPIFVPGENCRPAWLAAPASYDASDMHLQILGKPVMERWETPYMHALAAAAASRGGRVLEVGFGMAIAATKVQEAAIDEHWIIECNDGVFQRLQDWAQRQPHKVVPLKGLWEEVAPTLPDGHFDGILYDTYPLSEETWHTHQFNFIRGHAFRLLKPGGILTYCNLTSWGELMKSKYSNIRTMFEETQVPALLESGFRRENIHTQVMELVPPADCRYYAFPQMITPLVTKH</sequence>
<feature type="compositionally biased region" description="Pro residues" evidence="8">
    <location>
        <begin position="77"/>
        <end position="91"/>
    </location>
</feature>
<dbReference type="FunFam" id="3.40.50.150:FF:000096">
    <property type="entry name" value="Guanidinoacetate N-methyltransferase"/>
    <property type="match status" value="1"/>
</dbReference>
<dbReference type="PROSITE" id="PS51559">
    <property type="entry name" value="SAM_RMT2"/>
    <property type="match status" value="1"/>
</dbReference>
<feature type="domain" description="RMT2" evidence="9">
    <location>
        <begin position="126"/>
        <end position="349"/>
    </location>
</feature>
<feature type="compositionally biased region" description="Polar residues" evidence="8">
    <location>
        <begin position="96"/>
        <end position="110"/>
    </location>
</feature>
<evidence type="ECO:0000313" key="10">
    <source>
        <dbReference type="EMBL" id="KAK1342960.1"/>
    </source>
</evidence>
<comment type="caution">
    <text evidence="10">The sequence shown here is derived from an EMBL/GenBank/DDBJ whole genome shotgun (WGS) entry which is preliminary data.</text>
</comment>
<protein>
    <recommendedName>
        <fullName evidence="7">Guanidinoacetate N-methyltransferase</fullName>
        <ecNumber evidence="2">2.1.1.2</ecNumber>
    </recommendedName>
</protein>
<dbReference type="AlphaFoldDB" id="A0AA40LRF9"/>
<comment type="pathway">
    <text evidence="1">Amine and polyamine biosynthesis; creatine biosynthesis; creatine from L-arginine and glycine: step 2/2.</text>
</comment>
<evidence type="ECO:0000256" key="6">
    <source>
        <dbReference type="ARBA" id="ARBA00060232"/>
    </source>
</evidence>
<keyword evidence="5" id="KW-0949">S-adenosyl-L-methionine</keyword>
<dbReference type="EMBL" id="JAULJE010000005">
    <property type="protein sequence ID" value="KAK1342960.1"/>
    <property type="molecule type" value="Genomic_DNA"/>
</dbReference>
<dbReference type="Proteomes" id="UP001177744">
    <property type="component" value="Unassembled WGS sequence"/>
</dbReference>
<evidence type="ECO:0000313" key="11">
    <source>
        <dbReference type="Proteomes" id="UP001177744"/>
    </source>
</evidence>
<dbReference type="Gene3D" id="3.40.50.150">
    <property type="entry name" value="Vaccinia Virus protein VP39"/>
    <property type="match status" value="1"/>
</dbReference>
<proteinExistence type="predicted"/>